<keyword evidence="3" id="KW-1185">Reference proteome</keyword>
<reference evidence="3" key="1">
    <citation type="journal article" date="2015" name="Nat. Genet.">
        <title>The genome and transcriptome of the zoonotic hookworm Ancylostoma ceylanicum identify infection-specific gene families.</title>
        <authorList>
            <person name="Schwarz E.M."/>
            <person name="Hu Y."/>
            <person name="Antoshechkin I."/>
            <person name="Miller M.M."/>
            <person name="Sternberg P.W."/>
            <person name="Aroian R.V."/>
        </authorList>
    </citation>
    <scope>NUCLEOTIDE SEQUENCE</scope>
    <source>
        <strain evidence="3">HY135</strain>
    </source>
</reference>
<protein>
    <submittedName>
        <fullName evidence="2">Uncharacterized protein</fullName>
    </submittedName>
</protein>
<accession>A0A016VPJ2</accession>
<dbReference type="OrthoDB" id="10557855at2759"/>
<dbReference type="EMBL" id="JARK01001342">
    <property type="protein sequence ID" value="EYC29241.1"/>
    <property type="molecule type" value="Genomic_DNA"/>
</dbReference>
<feature type="region of interest" description="Disordered" evidence="1">
    <location>
        <begin position="1"/>
        <end position="57"/>
    </location>
</feature>
<feature type="compositionally biased region" description="Basic and acidic residues" evidence="1">
    <location>
        <begin position="1"/>
        <end position="18"/>
    </location>
</feature>
<evidence type="ECO:0000313" key="3">
    <source>
        <dbReference type="Proteomes" id="UP000024635"/>
    </source>
</evidence>
<dbReference type="AlphaFoldDB" id="A0A016VPJ2"/>
<organism evidence="2 3">
    <name type="scientific">Ancylostoma ceylanicum</name>
    <dbReference type="NCBI Taxonomy" id="53326"/>
    <lineage>
        <taxon>Eukaryota</taxon>
        <taxon>Metazoa</taxon>
        <taxon>Ecdysozoa</taxon>
        <taxon>Nematoda</taxon>
        <taxon>Chromadorea</taxon>
        <taxon>Rhabditida</taxon>
        <taxon>Rhabditina</taxon>
        <taxon>Rhabditomorpha</taxon>
        <taxon>Strongyloidea</taxon>
        <taxon>Ancylostomatidae</taxon>
        <taxon>Ancylostomatinae</taxon>
        <taxon>Ancylostoma</taxon>
    </lineage>
</organism>
<evidence type="ECO:0000313" key="2">
    <source>
        <dbReference type="EMBL" id="EYC29241.1"/>
    </source>
</evidence>
<evidence type="ECO:0000256" key="1">
    <source>
        <dbReference type="SAM" id="MobiDB-lite"/>
    </source>
</evidence>
<feature type="compositionally biased region" description="Basic residues" evidence="1">
    <location>
        <begin position="40"/>
        <end position="49"/>
    </location>
</feature>
<sequence>MAQPRRDVCSQQVRREKAAPFPGTGRAQPKKPFKMLTGRHQPRIAHRKPPPPFKKDLDFVLPCPAPKRPSWRPSFPKKRVPGPCFSVRPPCFEKNTTTRRYKGPKSILARPTTNQMSVYKRRPPLPSLPRLQRPCMDHHDAVKCWKSVGQRLEQKPKRRSHQTHVDWFTRRGQIRAENRRN</sequence>
<dbReference type="Proteomes" id="UP000024635">
    <property type="component" value="Unassembled WGS sequence"/>
</dbReference>
<comment type="caution">
    <text evidence="2">The sequence shown here is derived from an EMBL/GenBank/DDBJ whole genome shotgun (WGS) entry which is preliminary data.</text>
</comment>
<name>A0A016VPJ2_9BILA</name>
<gene>
    <name evidence="2" type="primary">Acey_s0006.g2863</name>
    <name evidence="2" type="ORF">Y032_0006g2863</name>
</gene>
<proteinExistence type="predicted"/>